<dbReference type="Pfam" id="PF13639">
    <property type="entry name" value="zf-RING_2"/>
    <property type="match status" value="1"/>
</dbReference>
<dbReference type="AlphaFoldDB" id="A0A024G169"/>
<evidence type="ECO:0000256" key="4">
    <source>
        <dbReference type="PROSITE-ProRule" id="PRU00175"/>
    </source>
</evidence>
<dbReference type="InterPro" id="IPR051834">
    <property type="entry name" value="RING_finger_E3_ligase"/>
</dbReference>
<evidence type="ECO:0000259" key="6">
    <source>
        <dbReference type="PROSITE" id="PS50089"/>
    </source>
</evidence>
<dbReference type="InterPro" id="IPR013083">
    <property type="entry name" value="Znf_RING/FYVE/PHD"/>
</dbReference>
<protein>
    <recommendedName>
        <fullName evidence="6">RING-type domain-containing protein</fullName>
    </recommendedName>
</protein>
<dbReference type="STRING" id="65357.A0A024G169"/>
<evidence type="ECO:0000313" key="7">
    <source>
        <dbReference type="EMBL" id="CCI40602.1"/>
    </source>
</evidence>
<dbReference type="GO" id="GO:0008270">
    <property type="term" value="F:zinc ion binding"/>
    <property type="evidence" value="ECO:0007669"/>
    <property type="project" value="UniProtKB-KW"/>
</dbReference>
<sequence length="319" mass="36825">MDGNMPTILIDDLSSPTQTHPMIQTAIADVDPEHRSRDNDLWNTNTQLYENDENSPYTVIVASSLLSIPQIVVAAVTLLYKWQHYEDSSSLCLRIQLWVLVHCIRVTLSLSFEWVVYWAQNTQFQRVRDYHDRHTNLLKNIRFTLSLMELYWALMGNIWIFFSAGSSETDAHRCGDGSTTLHSVGFWLLIVPYVCALVPFLYCLISYGIVRLTGWDLDEYIEQRMSVKLERGATQEMINQLTLRIFAPTSLAYDPSCCICLCDFELNEKIRLLPCDHHFHSDCVDEWLSLNATCPTCRINISRTTLSQQKKIASHRQHV</sequence>
<dbReference type="GO" id="GO:0005634">
    <property type="term" value="C:nucleus"/>
    <property type="evidence" value="ECO:0007669"/>
    <property type="project" value="TreeGrafter"/>
</dbReference>
<keyword evidence="1" id="KW-0479">Metal-binding</keyword>
<evidence type="ECO:0000313" key="8">
    <source>
        <dbReference type="Proteomes" id="UP000053237"/>
    </source>
</evidence>
<feature type="transmembrane region" description="Helical" evidence="5">
    <location>
        <begin position="140"/>
        <end position="164"/>
    </location>
</feature>
<dbReference type="Proteomes" id="UP000053237">
    <property type="component" value="Unassembled WGS sequence"/>
</dbReference>
<dbReference type="PANTHER" id="PTHR45931">
    <property type="entry name" value="SI:CH211-59O9.10"/>
    <property type="match status" value="1"/>
</dbReference>
<evidence type="ECO:0000256" key="1">
    <source>
        <dbReference type="ARBA" id="ARBA00022723"/>
    </source>
</evidence>
<feature type="transmembrane region" description="Helical" evidence="5">
    <location>
        <begin position="57"/>
        <end position="80"/>
    </location>
</feature>
<evidence type="ECO:0000256" key="2">
    <source>
        <dbReference type="ARBA" id="ARBA00022771"/>
    </source>
</evidence>
<dbReference type="OrthoDB" id="9984778at2759"/>
<keyword evidence="5" id="KW-1133">Transmembrane helix</keyword>
<dbReference type="GO" id="GO:0061630">
    <property type="term" value="F:ubiquitin protein ligase activity"/>
    <property type="evidence" value="ECO:0007669"/>
    <property type="project" value="TreeGrafter"/>
</dbReference>
<dbReference type="GO" id="GO:0006511">
    <property type="term" value="P:ubiquitin-dependent protein catabolic process"/>
    <property type="evidence" value="ECO:0007669"/>
    <property type="project" value="TreeGrafter"/>
</dbReference>
<dbReference type="PROSITE" id="PS50089">
    <property type="entry name" value="ZF_RING_2"/>
    <property type="match status" value="1"/>
</dbReference>
<keyword evidence="2 4" id="KW-0863">Zinc-finger</keyword>
<feature type="domain" description="RING-type" evidence="6">
    <location>
        <begin position="257"/>
        <end position="298"/>
    </location>
</feature>
<gene>
    <name evidence="7" type="ORF">BN9_013860</name>
</gene>
<evidence type="ECO:0000256" key="3">
    <source>
        <dbReference type="ARBA" id="ARBA00022833"/>
    </source>
</evidence>
<feature type="transmembrane region" description="Helical" evidence="5">
    <location>
        <begin position="184"/>
        <end position="205"/>
    </location>
</feature>
<dbReference type="SUPFAM" id="SSF57850">
    <property type="entry name" value="RING/U-box"/>
    <property type="match status" value="1"/>
</dbReference>
<name>A0A024G169_9STRA</name>
<reference evidence="7 8" key="1">
    <citation type="submission" date="2012-05" db="EMBL/GenBank/DDBJ databases">
        <title>Recombination and specialization in a pathogen metapopulation.</title>
        <authorList>
            <person name="Gardiner A."/>
            <person name="Kemen E."/>
            <person name="Schultz-Larsen T."/>
            <person name="MacLean D."/>
            <person name="Van Oosterhout C."/>
            <person name="Jones J.D.G."/>
        </authorList>
    </citation>
    <scope>NUCLEOTIDE SEQUENCE [LARGE SCALE GENOMIC DNA]</scope>
    <source>
        <strain evidence="7 8">Ac Nc2</strain>
    </source>
</reference>
<dbReference type="SMART" id="SM00184">
    <property type="entry name" value="RING"/>
    <property type="match status" value="1"/>
</dbReference>
<dbReference type="PANTHER" id="PTHR45931:SF3">
    <property type="entry name" value="RING ZINC FINGER-CONTAINING PROTEIN"/>
    <property type="match status" value="1"/>
</dbReference>
<dbReference type="CDD" id="cd16461">
    <property type="entry name" value="RING-H2_EL5-like"/>
    <property type="match status" value="1"/>
</dbReference>
<keyword evidence="3" id="KW-0862">Zinc</keyword>
<dbReference type="InParanoid" id="A0A024G169"/>
<keyword evidence="5" id="KW-0472">Membrane</keyword>
<comment type="caution">
    <text evidence="7">The sequence shown here is derived from an EMBL/GenBank/DDBJ whole genome shotgun (WGS) entry which is preliminary data.</text>
</comment>
<accession>A0A024G169</accession>
<dbReference type="EMBL" id="CAIX01000010">
    <property type="protein sequence ID" value="CCI40602.1"/>
    <property type="molecule type" value="Genomic_DNA"/>
</dbReference>
<keyword evidence="8" id="KW-1185">Reference proteome</keyword>
<evidence type="ECO:0000256" key="5">
    <source>
        <dbReference type="SAM" id="Phobius"/>
    </source>
</evidence>
<keyword evidence="5" id="KW-0812">Transmembrane</keyword>
<dbReference type="InterPro" id="IPR001841">
    <property type="entry name" value="Znf_RING"/>
</dbReference>
<proteinExistence type="predicted"/>
<organism evidence="7 8">
    <name type="scientific">Albugo candida</name>
    <dbReference type="NCBI Taxonomy" id="65357"/>
    <lineage>
        <taxon>Eukaryota</taxon>
        <taxon>Sar</taxon>
        <taxon>Stramenopiles</taxon>
        <taxon>Oomycota</taxon>
        <taxon>Peronosporomycetes</taxon>
        <taxon>Albuginales</taxon>
        <taxon>Albuginaceae</taxon>
        <taxon>Albugo</taxon>
    </lineage>
</organism>
<feature type="transmembrane region" description="Helical" evidence="5">
    <location>
        <begin position="95"/>
        <end position="119"/>
    </location>
</feature>
<dbReference type="Gene3D" id="3.30.40.10">
    <property type="entry name" value="Zinc/RING finger domain, C3HC4 (zinc finger)"/>
    <property type="match status" value="1"/>
</dbReference>